<protein>
    <submittedName>
        <fullName evidence="3">Acetyl-CoA carboxylase biotin carboxyl carrier protein subunit</fullName>
    </submittedName>
</protein>
<dbReference type="InterPro" id="IPR011053">
    <property type="entry name" value="Single_hybrid_motif"/>
</dbReference>
<dbReference type="CDD" id="cd06850">
    <property type="entry name" value="biotinyl_domain"/>
    <property type="match status" value="1"/>
</dbReference>
<sequence>MDIEQIARVVKLVESSQLHEVTIADNGQSIKVVNNLGAQNNVSASPIEATTTHEPEQTSSDVLQVGATYVGQVYLSEDDATDNLVKEGDHIQKGQTVCFIDELTRLQPVISNKEGVVTAVLVESGQNVEYGQPIFELARS</sequence>
<dbReference type="Proteomes" id="UP001414441">
    <property type="component" value="Unassembled WGS sequence"/>
</dbReference>
<dbReference type="EMBL" id="JBDLOB010000001">
    <property type="protein sequence ID" value="MEN8624931.1"/>
    <property type="molecule type" value="Genomic_DNA"/>
</dbReference>
<dbReference type="SUPFAM" id="SSF51230">
    <property type="entry name" value="Single hybrid motif"/>
    <property type="match status" value="1"/>
</dbReference>
<dbReference type="InterPro" id="IPR050709">
    <property type="entry name" value="Biotin_Carboxyl_Carrier/Decarb"/>
</dbReference>
<dbReference type="Pfam" id="PF00364">
    <property type="entry name" value="Biotin_lipoyl"/>
    <property type="match status" value="1"/>
</dbReference>
<evidence type="ECO:0000256" key="1">
    <source>
        <dbReference type="ARBA" id="ARBA00023267"/>
    </source>
</evidence>
<keyword evidence="1" id="KW-0092">Biotin</keyword>
<dbReference type="PANTHER" id="PTHR45266:SF3">
    <property type="entry name" value="OXALOACETATE DECARBOXYLASE ALPHA CHAIN"/>
    <property type="match status" value="1"/>
</dbReference>
<evidence type="ECO:0000313" key="4">
    <source>
        <dbReference type="Proteomes" id="UP001414441"/>
    </source>
</evidence>
<evidence type="ECO:0000259" key="2">
    <source>
        <dbReference type="Pfam" id="PF00364"/>
    </source>
</evidence>
<keyword evidence="4" id="KW-1185">Reference proteome</keyword>
<dbReference type="RefSeq" id="WP_347162342.1">
    <property type="nucleotide sequence ID" value="NZ_JBDLOB010000001.1"/>
</dbReference>
<proteinExistence type="predicted"/>
<dbReference type="Gene3D" id="2.40.50.100">
    <property type="match status" value="1"/>
</dbReference>
<reference evidence="3 4" key="1">
    <citation type="submission" date="2024-05" db="EMBL/GenBank/DDBJ databases">
        <title>Genome sequencing of Marine Estuary Bacteria, Pseudoalteromonas distincta strain FA, Psychrobacter proteolyticus strain EA, and Shewanella baltica strain CA.</title>
        <authorList>
            <person name="Dieffenbach S.A."/>
            <person name="Maclea K.S."/>
        </authorList>
    </citation>
    <scope>NUCLEOTIDE SEQUENCE [LARGE SCALE GENOMIC DNA]</scope>
    <source>
        <strain evidence="3 4">EA</strain>
    </source>
</reference>
<organism evidence="3 4">
    <name type="scientific">Psychrobacter proteolyticus</name>
    <dbReference type="NCBI Taxonomy" id="147825"/>
    <lineage>
        <taxon>Bacteria</taxon>
        <taxon>Pseudomonadati</taxon>
        <taxon>Pseudomonadota</taxon>
        <taxon>Gammaproteobacteria</taxon>
        <taxon>Moraxellales</taxon>
        <taxon>Moraxellaceae</taxon>
        <taxon>Psychrobacter</taxon>
    </lineage>
</organism>
<comment type="caution">
    <text evidence="3">The sequence shown here is derived from an EMBL/GenBank/DDBJ whole genome shotgun (WGS) entry which is preliminary data.</text>
</comment>
<evidence type="ECO:0000313" key="3">
    <source>
        <dbReference type="EMBL" id="MEN8624931.1"/>
    </source>
</evidence>
<dbReference type="PANTHER" id="PTHR45266">
    <property type="entry name" value="OXALOACETATE DECARBOXYLASE ALPHA CHAIN"/>
    <property type="match status" value="1"/>
</dbReference>
<feature type="domain" description="Lipoyl-binding" evidence="2">
    <location>
        <begin position="68"/>
        <end position="137"/>
    </location>
</feature>
<gene>
    <name evidence="3" type="ORF">ABFV72_02780</name>
</gene>
<accession>A0ABV0D2M6</accession>
<name>A0ABV0D2M6_9GAMM</name>
<dbReference type="InterPro" id="IPR000089">
    <property type="entry name" value="Biotin_lipoyl"/>
</dbReference>